<evidence type="ECO:0000313" key="3">
    <source>
        <dbReference type="Proteomes" id="UP000648816"/>
    </source>
</evidence>
<evidence type="ECO:0000313" key="2">
    <source>
        <dbReference type="EMBL" id="MBV4483984.1"/>
    </source>
</evidence>
<sequence>MNDDSLENTADTLREIASLIGFAPWVAIYDYAQSLNTAENLELLNKLAAHARLDEKVNQEVKVWENQKIKSTQTRLIVKIKNTTSHTFDINKNSLALTVDEQDYLKILPQEIEAFHCDFTYSRQLGTPDKDIYKHFIIFGNESLGFRFDFGLRVNTSFGVFTPTLTPVRTSKVASIGTTPIKCTSQITRAEDNAPYSFSVEITLG</sequence>
<reference evidence="1 3" key="1">
    <citation type="journal article" date="2020" name="Microorganisms">
        <title>Reliable Identification of Environmental Pseudomonas Isolates Using the rpoD Gene.</title>
        <authorList>
            <consortium name="The Broad Institute Genome Sequencing Platform"/>
            <person name="Girard L."/>
            <person name="Lood C."/>
            <person name="Rokni-Zadeh H."/>
            <person name="van Noort V."/>
            <person name="Lavigne R."/>
            <person name="De Mot R."/>
        </authorList>
    </citation>
    <scope>NUCLEOTIDE SEQUENCE</scope>
    <source>
        <strain evidence="1 3">SWRI153</strain>
    </source>
</reference>
<evidence type="ECO:0000313" key="1">
    <source>
        <dbReference type="EMBL" id="MBC3342598.1"/>
    </source>
</evidence>
<keyword evidence="3" id="KW-1185">Reference proteome</keyword>
<dbReference type="EMBL" id="JABWQP010000005">
    <property type="protein sequence ID" value="MBC3342598.1"/>
    <property type="molecule type" value="Genomic_DNA"/>
</dbReference>
<dbReference type="RefSeq" id="WP_186532259.1">
    <property type="nucleotide sequence ID" value="NZ_JABWQP020000001.1"/>
</dbReference>
<name>A0A923F526_9PSED</name>
<dbReference type="EMBL" id="JABWQP020000001">
    <property type="protein sequence ID" value="MBV4483984.1"/>
    <property type="molecule type" value="Genomic_DNA"/>
</dbReference>
<reference evidence="1" key="2">
    <citation type="submission" date="2020-07" db="EMBL/GenBank/DDBJ databases">
        <authorList>
            <person name="Lood C."/>
            <person name="Girard L."/>
        </authorList>
    </citation>
    <scope>NUCLEOTIDE SEQUENCE</scope>
    <source>
        <strain evidence="1">SWRI153</strain>
    </source>
</reference>
<gene>
    <name evidence="2" type="ORF">HU727_000100</name>
    <name evidence="1" type="ORF">HU727_13175</name>
</gene>
<accession>A0A923F526</accession>
<reference evidence="2" key="3">
    <citation type="submission" date="2021-06" db="EMBL/GenBank/DDBJ databases">
        <title>Updating the genus Pseudomonas: Description of 43 new species and partition of the Pseudomonas putida group.</title>
        <authorList>
            <person name="Girard L."/>
            <person name="Lood C."/>
            <person name="Vandamme P."/>
            <person name="Rokni-Zadeh H."/>
            <person name="Van Noort V."/>
            <person name="Hofte M."/>
            <person name="Lavigne R."/>
            <person name="De Mot R."/>
        </authorList>
    </citation>
    <scope>NUCLEOTIDE SEQUENCE</scope>
    <source>
        <strain evidence="2">SWRI153</strain>
    </source>
</reference>
<dbReference type="AlphaFoldDB" id="A0A923F526"/>
<dbReference type="Proteomes" id="UP000648816">
    <property type="component" value="Unassembled WGS sequence"/>
</dbReference>
<protein>
    <submittedName>
        <fullName evidence="1">Uncharacterized protein</fullName>
    </submittedName>
</protein>
<comment type="caution">
    <text evidence="1">The sequence shown here is derived from an EMBL/GenBank/DDBJ whole genome shotgun (WGS) entry which is preliminary data.</text>
</comment>
<proteinExistence type="predicted"/>
<organism evidence="1">
    <name type="scientific">Pseudomonas khorasanensis</name>
    <dbReference type="NCBI Taxonomy" id="2745508"/>
    <lineage>
        <taxon>Bacteria</taxon>
        <taxon>Pseudomonadati</taxon>
        <taxon>Pseudomonadota</taxon>
        <taxon>Gammaproteobacteria</taxon>
        <taxon>Pseudomonadales</taxon>
        <taxon>Pseudomonadaceae</taxon>
        <taxon>Pseudomonas</taxon>
    </lineage>
</organism>